<dbReference type="Proteomes" id="UP001260980">
    <property type="component" value="Unassembled WGS sequence"/>
</dbReference>
<reference evidence="1 2" key="1">
    <citation type="submission" date="2023-10" db="EMBL/GenBank/DDBJ databases">
        <title>Paenibacillus strain PFR10 Genome sequencing and assembly.</title>
        <authorList>
            <person name="Kim I."/>
        </authorList>
    </citation>
    <scope>NUCLEOTIDE SEQUENCE [LARGE SCALE GENOMIC DNA]</scope>
    <source>
        <strain evidence="1 2">PFR10</strain>
    </source>
</reference>
<dbReference type="InterPro" id="IPR029058">
    <property type="entry name" value="AB_hydrolase_fold"/>
</dbReference>
<dbReference type="SUPFAM" id="SSF53474">
    <property type="entry name" value="alpha/beta-Hydrolases"/>
    <property type="match status" value="1"/>
</dbReference>
<keyword evidence="2" id="KW-1185">Reference proteome</keyword>
<accession>A0ABU3RK10</accession>
<evidence type="ECO:0000313" key="1">
    <source>
        <dbReference type="EMBL" id="MDU0204177.1"/>
    </source>
</evidence>
<evidence type="ECO:0000313" key="2">
    <source>
        <dbReference type="Proteomes" id="UP001260980"/>
    </source>
</evidence>
<organism evidence="1 2">
    <name type="scientific">Paenibacillus violae</name>
    <dbReference type="NCBI Taxonomy" id="3077234"/>
    <lineage>
        <taxon>Bacteria</taxon>
        <taxon>Bacillati</taxon>
        <taxon>Bacillota</taxon>
        <taxon>Bacilli</taxon>
        <taxon>Bacillales</taxon>
        <taxon>Paenibacillaceae</taxon>
        <taxon>Paenibacillus</taxon>
    </lineage>
</organism>
<name>A0ABU3RK10_9BACL</name>
<dbReference type="InterPro" id="IPR022605">
    <property type="entry name" value="DUF2920"/>
</dbReference>
<sequence length="392" mass="44578">MLSNTFYVRPHPDVELGYRRSLVEYQLTFPEAGVNEETGLILFITPFGDTPSSEYQANKLRPYLANKSNCIVAGVHYWGVDNEIKSVKFDNTYFATLSSLYGIPWTDFLNNDGSLQDDCLDILAFHLKKRGIQYLFGHSSPYMLLSYHLKGEYQSFGFLPALDYLSVLGDILKKHTINRRRIIAYGSSYGGYIALLLGKFAPHTFSAIIDNSGFSRASVVDICTKDYRLGPLVYRHDGVTIQAIADEPWTLSDELDPNYFSDSCRAIRSLLEEAHRITSDTTYYIFHGDEDKVCPTSEKEQVVDILKKYNQVNFKKVTADDIDGRVFKDLSHGMKASLRGIFDLVQEAGGKLQKSEELTDFDRSSVHTFVCGNKSYRFSYSNDYQIRVEILN</sequence>
<protein>
    <submittedName>
        <fullName evidence="1">DUF2920 family protein</fullName>
    </submittedName>
</protein>
<comment type="caution">
    <text evidence="1">The sequence shown here is derived from an EMBL/GenBank/DDBJ whole genome shotgun (WGS) entry which is preliminary data.</text>
</comment>
<dbReference type="EMBL" id="JAWCUD010000009">
    <property type="protein sequence ID" value="MDU0204177.1"/>
    <property type="molecule type" value="Genomic_DNA"/>
</dbReference>
<dbReference type="Gene3D" id="3.40.50.1820">
    <property type="entry name" value="alpha/beta hydrolase"/>
    <property type="match status" value="1"/>
</dbReference>
<gene>
    <name evidence="1" type="ORF">RQP52_24120</name>
</gene>
<dbReference type="RefSeq" id="WP_315954205.1">
    <property type="nucleotide sequence ID" value="NZ_JAWCUD010000009.1"/>
</dbReference>
<proteinExistence type="predicted"/>
<dbReference type="Pfam" id="PF11144">
    <property type="entry name" value="DUF2920"/>
    <property type="match status" value="1"/>
</dbReference>